<dbReference type="PANTHER" id="PTHR41795">
    <property type="entry name" value="EXOPOLYSACCHARIDE SYNTHESIS PROTEIN"/>
    <property type="match status" value="1"/>
</dbReference>
<dbReference type="Pfam" id="PF06055">
    <property type="entry name" value="ExoD"/>
    <property type="match status" value="1"/>
</dbReference>
<feature type="transmembrane region" description="Helical" evidence="1">
    <location>
        <begin position="153"/>
        <end position="170"/>
    </location>
</feature>
<keyword evidence="1" id="KW-1133">Transmembrane helix</keyword>
<dbReference type="Proteomes" id="UP000501568">
    <property type="component" value="Chromosome"/>
</dbReference>
<reference evidence="2 3" key="1">
    <citation type="submission" date="2020-02" db="EMBL/GenBank/DDBJ databases">
        <authorList>
            <person name="Zheng R.K."/>
            <person name="Sun C.M."/>
        </authorList>
    </citation>
    <scope>NUCLEOTIDE SEQUENCE [LARGE SCALE GENOMIC DNA]</scope>
    <source>
        <strain evidence="3">zrk23</strain>
    </source>
</reference>
<keyword evidence="1" id="KW-0472">Membrane</keyword>
<evidence type="ECO:0000313" key="3">
    <source>
        <dbReference type="Proteomes" id="UP000501568"/>
    </source>
</evidence>
<sequence>MGSGSADRKKRPLESLLDQAIEASENGSVSIGTLLDHFGNRSFGPVIATLSLFAIIPPIGAIPTLPTTVGVITILMAVQIVFGRKHPWLPAFIRKRSIGRDKVEKARKRLGSVLRRIDALIRPRVGWAAGGIATWLAAFCCMLLGAMMPPLELLPFAAALPGSAILLFGLGITARDGLLMLLGFMVSGAAAWLLLSNLGRLFG</sequence>
<proteinExistence type="predicted"/>
<dbReference type="RefSeq" id="WP_165325927.1">
    <property type="nucleotide sequence ID" value="NZ_CP049109.1"/>
</dbReference>
<accession>A0A6G6Y292</accession>
<keyword evidence="3" id="KW-1185">Reference proteome</keyword>
<protein>
    <submittedName>
        <fullName evidence="2">Exopolysaccharide biosynthesis protein</fullName>
    </submittedName>
</protein>
<dbReference type="KEGG" id="spzr:G5C33_03420"/>
<name>A0A6G6Y292_9SPHN</name>
<feature type="transmembrane region" description="Helical" evidence="1">
    <location>
        <begin position="177"/>
        <end position="195"/>
    </location>
</feature>
<dbReference type="InterPro" id="IPR010331">
    <property type="entry name" value="ExoD"/>
</dbReference>
<dbReference type="AlphaFoldDB" id="A0A6G6Y292"/>
<feature type="transmembrane region" description="Helical" evidence="1">
    <location>
        <begin position="125"/>
        <end position="147"/>
    </location>
</feature>
<dbReference type="PIRSF" id="PIRSF033239">
    <property type="entry name" value="ExoD"/>
    <property type="match status" value="1"/>
</dbReference>
<evidence type="ECO:0000256" key="1">
    <source>
        <dbReference type="SAM" id="Phobius"/>
    </source>
</evidence>
<organism evidence="2 3">
    <name type="scientific">Stakelama tenebrarum</name>
    <dbReference type="NCBI Taxonomy" id="2711215"/>
    <lineage>
        <taxon>Bacteria</taxon>
        <taxon>Pseudomonadati</taxon>
        <taxon>Pseudomonadota</taxon>
        <taxon>Alphaproteobacteria</taxon>
        <taxon>Sphingomonadales</taxon>
        <taxon>Sphingomonadaceae</taxon>
        <taxon>Stakelama</taxon>
    </lineage>
</organism>
<dbReference type="PANTHER" id="PTHR41795:SF1">
    <property type="entry name" value="EXOPOLYSACCHARIDE SYNTHESIS PROTEIN"/>
    <property type="match status" value="1"/>
</dbReference>
<evidence type="ECO:0000313" key="2">
    <source>
        <dbReference type="EMBL" id="QIG78927.1"/>
    </source>
</evidence>
<gene>
    <name evidence="2" type="ORF">G5C33_03420</name>
</gene>
<dbReference type="EMBL" id="CP049109">
    <property type="protein sequence ID" value="QIG78927.1"/>
    <property type="molecule type" value="Genomic_DNA"/>
</dbReference>
<keyword evidence="1" id="KW-0812">Transmembrane</keyword>